<evidence type="ECO:0000256" key="1">
    <source>
        <dbReference type="SAM" id="SignalP"/>
    </source>
</evidence>
<evidence type="ECO:0008006" key="4">
    <source>
        <dbReference type="Google" id="ProtNLM"/>
    </source>
</evidence>
<sequence>MKTSFILAALPFLGLTSAALLAAEAVGEASDKSLVARYSYNWCDYAEHTTETDFTMGLNGWGNNDATED</sequence>
<dbReference type="EMBL" id="ML977507">
    <property type="protein sequence ID" value="KAF2128934.1"/>
    <property type="molecule type" value="Genomic_DNA"/>
</dbReference>
<evidence type="ECO:0000313" key="3">
    <source>
        <dbReference type="Proteomes" id="UP000799771"/>
    </source>
</evidence>
<protein>
    <recommendedName>
        <fullName evidence="4">Glycoside hydrolase family 16 protein</fullName>
    </recommendedName>
</protein>
<keyword evidence="1" id="KW-0732">Signal</keyword>
<name>A0A6A6AD85_9PLEO</name>
<dbReference type="GeneID" id="54410931"/>
<feature type="chain" id="PRO_5025519447" description="Glycoside hydrolase family 16 protein" evidence="1">
    <location>
        <begin position="19"/>
        <end position="69"/>
    </location>
</feature>
<organism evidence="2 3">
    <name type="scientific">Dothidotthia symphoricarpi CBS 119687</name>
    <dbReference type="NCBI Taxonomy" id="1392245"/>
    <lineage>
        <taxon>Eukaryota</taxon>
        <taxon>Fungi</taxon>
        <taxon>Dikarya</taxon>
        <taxon>Ascomycota</taxon>
        <taxon>Pezizomycotina</taxon>
        <taxon>Dothideomycetes</taxon>
        <taxon>Pleosporomycetidae</taxon>
        <taxon>Pleosporales</taxon>
        <taxon>Dothidotthiaceae</taxon>
        <taxon>Dothidotthia</taxon>
    </lineage>
</organism>
<gene>
    <name evidence="2" type="ORF">P153DRAFT_386137</name>
</gene>
<reference evidence="2" key="1">
    <citation type="journal article" date="2020" name="Stud. Mycol.">
        <title>101 Dothideomycetes genomes: a test case for predicting lifestyles and emergence of pathogens.</title>
        <authorList>
            <person name="Haridas S."/>
            <person name="Albert R."/>
            <person name="Binder M."/>
            <person name="Bloem J."/>
            <person name="Labutti K."/>
            <person name="Salamov A."/>
            <person name="Andreopoulos B."/>
            <person name="Baker S."/>
            <person name="Barry K."/>
            <person name="Bills G."/>
            <person name="Bluhm B."/>
            <person name="Cannon C."/>
            <person name="Castanera R."/>
            <person name="Culley D."/>
            <person name="Daum C."/>
            <person name="Ezra D."/>
            <person name="Gonzalez J."/>
            <person name="Henrissat B."/>
            <person name="Kuo A."/>
            <person name="Liang C."/>
            <person name="Lipzen A."/>
            <person name="Lutzoni F."/>
            <person name="Magnuson J."/>
            <person name="Mondo S."/>
            <person name="Nolan M."/>
            <person name="Ohm R."/>
            <person name="Pangilinan J."/>
            <person name="Park H.-J."/>
            <person name="Ramirez L."/>
            <person name="Alfaro M."/>
            <person name="Sun H."/>
            <person name="Tritt A."/>
            <person name="Yoshinaga Y."/>
            <person name="Zwiers L.-H."/>
            <person name="Turgeon B."/>
            <person name="Goodwin S."/>
            <person name="Spatafora J."/>
            <person name="Crous P."/>
            <person name="Grigoriev I."/>
        </authorList>
    </citation>
    <scope>NUCLEOTIDE SEQUENCE</scope>
    <source>
        <strain evidence="2">CBS 119687</strain>
    </source>
</reference>
<evidence type="ECO:0000313" key="2">
    <source>
        <dbReference type="EMBL" id="KAF2128934.1"/>
    </source>
</evidence>
<keyword evidence="3" id="KW-1185">Reference proteome</keyword>
<proteinExistence type="predicted"/>
<dbReference type="AlphaFoldDB" id="A0A6A6AD85"/>
<dbReference type="RefSeq" id="XP_033523323.1">
    <property type="nucleotide sequence ID" value="XM_033670499.1"/>
</dbReference>
<feature type="signal peptide" evidence="1">
    <location>
        <begin position="1"/>
        <end position="18"/>
    </location>
</feature>
<dbReference type="Proteomes" id="UP000799771">
    <property type="component" value="Unassembled WGS sequence"/>
</dbReference>
<accession>A0A6A6AD85</accession>